<dbReference type="InterPro" id="IPR012001">
    <property type="entry name" value="Thiamin_PyroP_enz_TPP-bd_dom"/>
</dbReference>
<dbReference type="EC" id="2.2.1.6" evidence="3"/>
<dbReference type="InterPro" id="IPR045229">
    <property type="entry name" value="TPP_enz"/>
</dbReference>
<reference evidence="3" key="1">
    <citation type="submission" date="2022-01" db="EMBL/GenBank/DDBJ databases">
        <title>Pseudomonas sp. nov. isolated from Antarctic regolith.</title>
        <authorList>
            <person name="Novakova D."/>
            <person name="Sedlar K."/>
        </authorList>
    </citation>
    <scope>NUCLEOTIDE SEQUENCE</scope>
    <source>
        <strain evidence="3">P2647</strain>
    </source>
</reference>
<dbReference type="GO" id="GO:0003984">
    <property type="term" value="F:acetolactate synthase activity"/>
    <property type="evidence" value="ECO:0007669"/>
    <property type="project" value="UniProtKB-EC"/>
</dbReference>
<dbReference type="Gene3D" id="3.40.50.970">
    <property type="match status" value="1"/>
</dbReference>
<dbReference type="SUPFAM" id="SSF52518">
    <property type="entry name" value="Thiamin diphosphate-binding fold (THDP-binding)"/>
    <property type="match status" value="1"/>
</dbReference>
<evidence type="ECO:0000256" key="1">
    <source>
        <dbReference type="ARBA" id="ARBA00007812"/>
    </source>
</evidence>
<organism evidence="3 4">
    <name type="scientific">Pseudomonas petrae</name>
    <dbReference type="NCBI Taxonomy" id="2912190"/>
    <lineage>
        <taxon>Bacteria</taxon>
        <taxon>Pseudomonadati</taxon>
        <taxon>Pseudomonadota</taxon>
        <taxon>Gammaproteobacteria</taxon>
        <taxon>Pseudomonadales</taxon>
        <taxon>Pseudomonadaceae</taxon>
        <taxon>Pseudomonas</taxon>
    </lineage>
</organism>
<dbReference type="PANTHER" id="PTHR18968">
    <property type="entry name" value="THIAMINE PYROPHOSPHATE ENZYMES"/>
    <property type="match status" value="1"/>
</dbReference>
<sequence length="208" mass="22545">MELLSGAEMVVRFLRDEGVEHIYGYPGGALLHIYDALFKEPAVSHILVRHEQAATHMADGYARATGKAGVVLVTSGPGATNAITGIATAYMDSIPMVVLSGQVPSNMVGTDAFQETDMIGISRPIVKHSFMIKHPSEIPEVLKKAFYLAQSGRPGPVVVDIPKDMTNPAEKFEYIFPKKAKLRSYSPAVRGHSGQIRKAVEMLVAAKR</sequence>
<dbReference type="Proteomes" id="UP001162905">
    <property type="component" value="Unassembled WGS sequence"/>
</dbReference>
<name>A0ABS9IDI6_9PSED</name>
<dbReference type="EMBL" id="JAKJXH010000079">
    <property type="protein sequence ID" value="MCF7545773.1"/>
    <property type="molecule type" value="Genomic_DNA"/>
</dbReference>
<keyword evidence="3" id="KW-0808">Transferase</keyword>
<feature type="non-terminal residue" evidence="3">
    <location>
        <position position="208"/>
    </location>
</feature>
<accession>A0ABS9IDI6</accession>
<keyword evidence="4" id="KW-1185">Reference proteome</keyword>
<gene>
    <name evidence="3" type="ORF">L4G47_26695</name>
</gene>
<dbReference type="CDD" id="cd07035">
    <property type="entry name" value="TPP_PYR_POX_like"/>
    <property type="match status" value="1"/>
</dbReference>
<evidence type="ECO:0000313" key="3">
    <source>
        <dbReference type="EMBL" id="MCF7545773.1"/>
    </source>
</evidence>
<protein>
    <submittedName>
        <fullName evidence="3">Acetolactate synthase 3 large subunit</fullName>
        <ecNumber evidence="3">2.2.1.6</ecNumber>
    </submittedName>
</protein>
<feature type="domain" description="Thiamine pyrophosphate enzyme N-terminal TPP-binding" evidence="2">
    <location>
        <begin position="5"/>
        <end position="118"/>
    </location>
</feature>
<dbReference type="Pfam" id="PF02776">
    <property type="entry name" value="TPP_enzyme_N"/>
    <property type="match status" value="1"/>
</dbReference>
<dbReference type="PANTHER" id="PTHR18968:SF13">
    <property type="entry name" value="ACETOLACTATE SYNTHASE CATALYTIC SUBUNIT, MITOCHONDRIAL"/>
    <property type="match status" value="1"/>
</dbReference>
<evidence type="ECO:0000313" key="4">
    <source>
        <dbReference type="Proteomes" id="UP001162905"/>
    </source>
</evidence>
<evidence type="ECO:0000259" key="2">
    <source>
        <dbReference type="Pfam" id="PF02776"/>
    </source>
</evidence>
<dbReference type="RefSeq" id="WP_336886225.1">
    <property type="nucleotide sequence ID" value="NZ_JAKJXH010000079.1"/>
</dbReference>
<comment type="caution">
    <text evidence="3">The sequence shown here is derived from an EMBL/GenBank/DDBJ whole genome shotgun (WGS) entry which is preliminary data.</text>
</comment>
<dbReference type="InterPro" id="IPR029061">
    <property type="entry name" value="THDP-binding"/>
</dbReference>
<proteinExistence type="inferred from homology"/>
<comment type="similarity">
    <text evidence="1">Belongs to the TPP enzyme family.</text>
</comment>